<protein>
    <recommendedName>
        <fullName evidence="2">Fe/B12 periplasmic-binding domain-containing protein</fullName>
    </recommendedName>
</protein>
<evidence type="ECO:0000256" key="1">
    <source>
        <dbReference type="SAM" id="SignalP"/>
    </source>
</evidence>
<dbReference type="PROSITE" id="PS50983">
    <property type="entry name" value="FE_B12_PBP"/>
    <property type="match status" value="1"/>
</dbReference>
<name>A0ABX2BCY4_9GAMM</name>
<evidence type="ECO:0000313" key="4">
    <source>
        <dbReference type="Proteomes" id="UP001318401"/>
    </source>
</evidence>
<dbReference type="InterPro" id="IPR050902">
    <property type="entry name" value="ABC_Transporter_SBP"/>
</dbReference>
<keyword evidence="4" id="KW-1185">Reference proteome</keyword>
<dbReference type="Pfam" id="PF01497">
    <property type="entry name" value="Peripla_BP_2"/>
    <property type="match status" value="1"/>
</dbReference>
<feature type="domain" description="Fe/B12 periplasmic-binding" evidence="2">
    <location>
        <begin position="34"/>
        <end position="287"/>
    </location>
</feature>
<feature type="signal peptide" evidence="1">
    <location>
        <begin position="1"/>
        <end position="26"/>
    </location>
</feature>
<proteinExistence type="predicted"/>
<dbReference type="Gene3D" id="3.40.50.1980">
    <property type="entry name" value="Nitrogenase molybdenum iron protein domain"/>
    <property type="match status" value="2"/>
</dbReference>
<dbReference type="EMBL" id="QDKN01000007">
    <property type="protein sequence ID" value="NPT31992.1"/>
    <property type="molecule type" value="Genomic_DNA"/>
</dbReference>
<dbReference type="RefSeq" id="WP_125750738.1">
    <property type="nucleotide sequence ID" value="NZ_CP034367.1"/>
</dbReference>
<keyword evidence="1" id="KW-0732">Signal</keyword>
<dbReference type="SUPFAM" id="SSF53807">
    <property type="entry name" value="Helical backbone' metal receptor"/>
    <property type="match status" value="1"/>
</dbReference>
<feature type="chain" id="PRO_5046207369" description="Fe/B12 periplasmic-binding domain-containing protein" evidence="1">
    <location>
        <begin position="27"/>
        <end position="287"/>
    </location>
</feature>
<reference evidence="3 4" key="1">
    <citation type="submission" date="2018-04" db="EMBL/GenBank/DDBJ databases">
        <authorList>
            <person name="Li G."/>
            <person name="Du W."/>
            <person name="Bai Y."/>
        </authorList>
    </citation>
    <scope>NUCLEOTIDE SEQUENCE [LARGE SCALE GENOMIC DNA]</scope>
    <source>
        <strain evidence="3 4">YYYZ-3</strain>
    </source>
</reference>
<accession>A0ABX2BCY4</accession>
<evidence type="ECO:0000259" key="2">
    <source>
        <dbReference type="PROSITE" id="PS50983"/>
    </source>
</evidence>
<dbReference type="PANTHER" id="PTHR30535:SF4">
    <property type="entry name" value="HEMIN-BINDING PERIPLASMIC PROTEIN HMUT"/>
    <property type="match status" value="1"/>
</dbReference>
<dbReference type="PANTHER" id="PTHR30535">
    <property type="entry name" value="VITAMIN B12-BINDING PROTEIN"/>
    <property type="match status" value="1"/>
</dbReference>
<gene>
    <name evidence="3" type="ORF">DDR56_15630</name>
</gene>
<dbReference type="InterPro" id="IPR002491">
    <property type="entry name" value="ABC_transptr_periplasmic_BD"/>
</dbReference>
<evidence type="ECO:0000313" key="3">
    <source>
        <dbReference type="EMBL" id="NPT31992.1"/>
    </source>
</evidence>
<dbReference type="Proteomes" id="UP001318401">
    <property type="component" value="Unassembled WGS sequence"/>
</dbReference>
<sequence length="287" mass="30315">MKPLNFSYRLGIFSLMALLVSTPLNALANASLERIVVIDPGHVEIIAALGMENALVLVPEDPSMEGDYPQAERFHRTPSIESILEVDPQLVLAGNPGRPLPVLDQITRLGIPEHMIDRSLPAIERIKRIAELIGRQAQGEVLIARIEQAYQQAATIPQTQTPRVLHISSSGAGSSGAVTGAGAETSAHALIERAGGINVGAEAGLERYQTLSAEGVMSMAPDAVVVSDLELAQLGNADGIWERIPGLAHTPAAVNNHLIVMDHAALKFDAASSGVATLKLAEALHTP</sequence>
<comment type="caution">
    <text evidence="3">The sequence shown here is derived from an EMBL/GenBank/DDBJ whole genome shotgun (WGS) entry which is preliminary data.</text>
</comment>
<organism evidence="3 4">
    <name type="scientific">Vreelandella venusta</name>
    <dbReference type="NCBI Taxonomy" id="44935"/>
    <lineage>
        <taxon>Bacteria</taxon>
        <taxon>Pseudomonadati</taxon>
        <taxon>Pseudomonadota</taxon>
        <taxon>Gammaproteobacteria</taxon>
        <taxon>Oceanospirillales</taxon>
        <taxon>Halomonadaceae</taxon>
        <taxon>Vreelandella</taxon>
    </lineage>
</organism>